<sequence length="576" mass="64296">MKRRSLLSLALLAGAAGASDSAFKPVGLPSEASELDTGIEDFLMGLWQLDPDAAVAAGRFEQSHRITLPSAALRAQRRQFLKRWLKAFQRLAVDKLGAAERMDRDMLIAKLQSDLWRLEVLREWAWNPAEHNPAGPIDLALNTDWAPVQQRVQALHARIRQLPAFYAAARASLVGVTREHTELALQQAPGVLAVLEDLESQAQQQGLGALMQPDLAQARAAVAGWQAHLRQLLPIARRPWRLSAALYETKFKHDIQSARSARETYELALARRETVLASMQAQAEALWPTVIGPEAPPADRFALIGRVIAKLSEKHVARDRFVDEIRAQIPQLEAWVRDHDLLTQDPAKPLAVRETPVYQRGVAGASIEAPGPYRPQDSTYYNVTPLDDLTPEQAESTLREYNQWILQILNIHEAIPGHYTQLVYANKVPSKVKALFGSGSMVEGWAVYGELMMLESGYGASPEMTLMWGKWHLRSVTNTILDYSVHVLGMEQKAALDLLTRQAFQTEREAAEKWRRVQLTSVQLTSYFSGFSEIHALREQLKAKPGFGLKAFHEKFLSYGNAPVRLIAAEMAGALR</sequence>
<comment type="caution">
    <text evidence="2">The sequence shown here is derived from an EMBL/GenBank/DDBJ whole genome shotgun (WGS) entry which is preliminary data.</text>
</comment>
<evidence type="ECO:0000256" key="1">
    <source>
        <dbReference type="SAM" id="SignalP"/>
    </source>
</evidence>
<keyword evidence="1" id="KW-0732">Signal</keyword>
<feature type="signal peptide" evidence="1">
    <location>
        <begin position="1"/>
        <end position="18"/>
    </location>
</feature>
<protein>
    <submittedName>
        <fullName evidence="2">DUF885 domain-containing protein</fullName>
    </submittedName>
</protein>
<dbReference type="Proteomes" id="UP001606300">
    <property type="component" value="Unassembled WGS sequence"/>
</dbReference>
<evidence type="ECO:0000313" key="3">
    <source>
        <dbReference type="Proteomes" id="UP001606300"/>
    </source>
</evidence>
<reference evidence="2 3" key="1">
    <citation type="submission" date="2024-09" db="EMBL/GenBank/DDBJ databases">
        <title>Novel species of the genus Pelomonas and Roseateles isolated from streams.</title>
        <authorList>
            <person name="Lu H."/>
        </authorList>
    </citation>
    <scope>NUCLEOTIDE SEQUENCE [LARGE SCALE GENOMIC DNA]</scope>
    <source>
        <strain evidence="2 3">DC23W</strain>
    </source>
</reference>
<evidence type="ECO:0000313" key="2">
    <source>
        <dbReference type="EMBL" id="MFG6412589.1"/>
    </source>
</evidence>
<dbReference type="RefSeq" id="WP_394468693.1">
    <property type="nucleotide sequence ID" value="NZ_JBIGHY010000001.1"/>
</dbReference>
<feature type="chain" id="PRO_5045144659" evidence="1">
    <location>
        <begin position="19"/>
        <end position="576"/>
    </location>
</feature>
<dbReference type="PANTHER" id="PTHR33361">
    <property type="entry name" value="GLR0591 PROTEIN"/>
    <property type="match status" value="1"/>
</dbReference>
<dbReference type="InterPro" id="IPR010281">
    <property type="entry name" value="DUF885"/>
</dbReference>
<accession>A0ABW7EGL2</accession>
<gene>
    <name evidence="2" type="ORF">ACG02S_01615</name>
</gene>
<name>A0ABW7EGL2_9BURK</name>
<keyword evidence="3" id="KW-1185">Reference proteome</keyword>
<dbReference type="PANTHER" id="PTHR33361:SF15">
    <property type="entry name" value="DUF885 FAMILY LIPOPROTEIN"/>
    <property type="match status" value="1"/>
</dbReference>
<organism evidence="2 3">
    <name type="scientific">Pelomonas dachongensis</name>
    <dbReference type="NCBI Taxonomy" id="3299029"/>
    <lineage>
        <taxon>Bacteria</taxon>
        <taxon>Pseudomonadati</taxon>
        <taxon>Pseudomonadota</taxon>
        <taxon>Betaproteobacteria</taxon>
        <taxon>Burkholderiales</taxon>
        <taxon>Sphaerotilaceae</taxon>
        <taxon>Roseateles</taxon>
    </lineage>
</organism>
<dbReference type="Pfam" id="PF05960">
    <property type="entry name" value="DUF885"/>
    <property type="match status" value="1"/>
</dbReference>
<proteinExistence type="predicted"/>
<dbReference type="EMBL" id="JBIGHY010000001">
    <property type="protein sequence ID" value="MFG6412589.1"/>
    <property type="molecule type" value="Genomic_DNA"/>
</dbReference>